<proteinExistence type="inferred from homology"/>
<sequence>MSMGYLVGENAPVVWRGPMVMKAIQQLLHEVDWGGLDILVLDLPPGTGDTQLTITQQVILDGSVIVTTPHTLATKDAVKGINMFKTVDVDILGLVQNMSLFKCPHCHGETNVFGSNERVEGLCKEHSIDFLGDIPLHPNIGDDGERGKPTVVSEPSSERTSAFLQVAQAVLRKVGL</sequence>
<comment type="caution">
    <text evidence="7">The sequence shown here is derived from an EMBL/GenBank/DDBJ whole genome shotgun (WGS) entry which is preliminary data.</text>
</comment>
<evidence type="ECO:0000256" key="2">
    <source>
        <dbReference type="ARBA" id="ARBA00022741"/>
    </source>
</evidence>
<dbReference type="GO" id="GO:0005524">
    <property type="term" value="F:ATP binding"/>
    <property type="evidence" value="ECO:0007669"/>
    <property type="project" value="UniProtKB-KW"/>
</dbReference>
<evidence type="ECO:0000256" key="4">
    <source>
        <dbReference type="ARBA" id="ARBA00023004"/>
    </source>
</evidence>
<evidence type="ECO:0000256" key="6">
    <source>
        <dbReference type="ARBA" id="ARBA00024036"/>
    </source>
</evidence>
<organism evidence="7 8">
    <name type="scientific">Conoideocrella luteorostrata</name>
    <dbReference type="NCBI Taxonomy" id="1105319"/>
    <lineage>
        <taxon>Eukaryota</taxon>
        <taxon>Fungi</taxon>
        <taxon>Dikarya</taxon>
        <taxon>Ascomycota</taxon>
        <taxon>Pezizomycotina</taxon>
        <taxon>Sordariomycetes</taxon>
        <taxon>Hypocreomycetidae</taxon>
        <taxon>Hypocreales</taxon>
        <taxon>Clavicipitaceae</taxon>
        <taxon>Conoideocrella</taxon>
    </lineage>
</organism>
<dbReference type="GO" id="GO:0051539">
    <property type="term" value="F:4 iron, 4 sulfur cluster binding"/>
    <property type="evidence" value="ECO:0007669"/>
    <property type="project" value="TreeGrafter"/>
</dbReference>
<dbReference type="InterPro" id="IPR033756">
    <property type="entry name" value="YlxH/NBP35"/>
</dbReference>
<name>A0AAJ0CCR8_9HYPO</name>
<dbReference type="CDD" id="cd02037">
    <property type="entry name" value="Mrp_NBP35"/>
    <property type="match status" value="1"/>
</dbReference>
<dbReference type="Pfam" id="PF10609">
    <property type="entry name" value="ParA"/>
    <property type="match status" value="1"/>
</dbReference>
<evidence type="ECO:0000256" key="1">
    <source>
        <dbReference type="ARBA" id="ARBA00022723"/>
    </source>
</evidence>
<evidence type="ECO:0008006" key="9">
    <source>
        <dbReference type="Google" id="ProtNLM"/>
    </source>
</evidence>
<dbReference type="Gene3D" id="3.40.50.300">
    <property type="entry name" value="P-loop containing nucleotide triphosphate hydrolases"/>
    <property type="match status" value="1"/>
</dbReference>
<evidence type="ECO:0000313" key="7">
    <source>
        <dbReference type="EMBL" id="KAK2590147.1"/>
    </source>
</evidence>
<evidence type="ECO:0000256" key="3">
    <source>
        <dbReference type="ARBA" id="ARBA00022840"/>
    </source>
</evidence>
<comment type="similarity">
    <text evidence="6">Belongs to the Mrp/NBP35 ATP-binding proteins family.</text>
</comment>
<keyword evidence="1" id="KW-0479">Metal-binding</keyword>
<keyword evidence="5" id="KW-0411">Iron-sulfur</keyword>
<dbReference type="PANTHER" id="PTHR42961:SF2">
    <property type="entry name" value="IRON-SULFUR PROTEIN NUBPL"/>
    <property type="match status" value="1"/>
</dbReference>
<protein>
    <recommendedName>
        <fullName evidence="9">Cytosolic Fe-S cluster assembling factor NBP35</fullName>
    </recommendedName>
</protein>
<gene>
    <name evidence="7" type="ORF">QQS21_012176</name>
</gene>
<dbReference type="GO" id="GO:0046872">
    <property type="term" value="F:metal ion binding"/>
    <property type="evidence" value="ECO:0007669"/>
    <property type="project" value="UniProtKB-KW"/>
</dbReference>
<dbReference type="GO" id="GO:0140663">
    <property type="term" value="F:ATP-dependent FeS chaperone activity"/>
    <property type="evidence" value="ECO:0007669"/>
    <property type="project" value="InterPro"/>
</dbReference>
<dbReference type="GO" id="GO:0005739">
    <property type="term" value="C:mitochondrion"/>
    <property type="evidence" value="ECO:0007669"/>
    <property type="project" value="TreeGrafter"/>
</dbReference>
<keyword evidence="4" id="KW-0408">Iron</keyword>
<dbReference type="InterPro" id="IPR044304">
    <property type="entry name" value="NUBPL-like"/>
</dbReference>
<reference evidence="7" key="1">
    <citation type="submission" date="2023-06" db="EMBL/GenBank/DDBJ databases">
        <title>Conoideocrella luteorostrata (Hypocreales: Clavicipitaceae), a potential biocontrol fungus for elongate hemlock scale in United States Christmas tree production areas.</title>
        <authorList>
            <person name="Barrett H."/>
            <person name="Lovett B."/>
            <person name="Macias A.M."/>
            <person name="Stajich J.E."/>
            <person name="Kasson M.T."/>
        </authorList>
    </citation>
    <scope>NUCLEOTIDE SEQUENCE</scope>
    <source>
        <strain evidence="7">ARSEF 14590</strain>
    </source>
</reference>
<dbReference type="InterPro" id="IPR019591">
    <property type="entry name" value="Mrp/NBP35_ATP-bd"/>
</dbReference>
<dbReference type="SUPFAM" id="SSF52540">
    <property type="entry name" value="P-loop containing nucleoside triphosphate hydrolases"/>
    <property type="match status" value="1"/>
</dbReference>
<dbReference type="AlphaFoldDB" id="A0AAJ0CCR8"/>
<accession>A0AAJ0CCR8</accession>
<keyword evidence="2" id="KW-0547">Nucleotide-binding</keyword>
<dbReference type="PANTHER" id="PTHR42961">
    <property type="entry name" value="IRON-SULFUR PROTEIN NUBPL"/>
    <property type="match status" value="1"/>
</dbReference>
<keyword evidence="8" id="KW-1185">Reference proteome</keyword>
<keyword evidence="3" id="KW-0067">ATP-binding</keyword>
<dbReference type="GO" id="GO:0032981">
    <property type="term" value="P:mitochondrial respiratory chain complex I assembly"/>
    <property type="evidence" value="ECO:0007669"/>
    <property type="project" value="TreeGrafter"/>
</dbReference>
<dbReference type="EMBL" id="JASWJB010000479">
    <property type="protein sequence ID" value="KAK2590147.1"/>
    <property type="molecule type" value="Genomic_DNA"/>
</dbReference>
<dbReference type="InterPro" id="IPR027417">
    <property type="entry name" value="P-loop_NTPase"/>
</dbReference>
<dbReference type="Proteomes" id="UP001251528">
    <property type="component" value="Unassembled WGS sequence"/>
</dbReference>
<dbReference type="GO" id="GO:0016226">
    <property type="term" value="P:iron-sulfur cluster assembly"/>
    <property type="evidence" value="ECO:0007669"/>
    <property type="project" value="InterPro"/>
</dbReference>
<evidence type="ECO:0000313" key="8">
    <source>
        <dbReference type="Proteomes" id="UP001251528"/>
    </source>
</evidence>
<evidence type="ECO:0000256" key="5">
    <source>
        <dbReference type="ARBA" id="ARBA00023014"/>
    </source>
</evidence>